<comment type="similarity">
    <text evidence="1">Belongs to the gamma-glutamylcyclotransferase family.</text>
</comment>
<dbReference type="InterPro" id="IPR009288">
    <property type="entry name" value="AIG2-like_dom"/>
</dbReference>
<dbReference type="GO" id="GO:0016740">
    <property type="term" value="F:transferase activity"/>
    <property type="evidence" value="ECO:0007669"/>
    <property type="project" value="UniProtKB-KW"/>
</dbReference>
<dbReference type="CDD" id="cd06661">
    <property type="entry name" value="GGCT_like"/>
    <property type="match status" value="1"/>
</dbReference>
<sequence>MSNKTYSALFYGTLMHPRVLHRVIGVDGKQLQIAPAVLSDFTRHKVKQEEYPGIIPYQTARSAELVPELSRDEKCVRGCLVTGLTERDIMFLDVFEGSEYRRTTVKVYPLEPLLDMTVYSKKDDESLVPSSPPPIPTELGDPIEAETYIYLEPSRLEPELWSFEEFVEQNARKWYGTDARAREDLVEVDRLRAEILALARA</sequence>
<dbReference type="PANTHER" id="PTHR31544:SF2">
    <property type="entry name" value="AIG2-LIKE PROTEIN D"/>
    <property type="match status" value="1"/>
</dbReference>
<gene>
    <name evidence="5" type="ORF">E1B28_011220</name>
</gene>
<feature type="domain" description="Gamma-glutamylcyclotransferase AIG2-like" evidence="4">
    <location>
        <begin position="10"/>
        <end position="123"/>
    </location>
</feature>
<evidence type="ECO:0000313" key="5">
    <source>
        <dbReference type="EMBL" id="KAG7089547.1"/>
    </source>
</evidence>
<name>A0A9P7RTU3_9AGAR</name>
<evidence type="ECO:0000256" key="2">
    <source>
        <dbReference type="ARBA" id="ARBA00022679"/>
    </source>
</evidence>
<dbReference type="InterPro" id="IPR013024">
    <property type="entry name" value="GGCT-like"/>
</dbReference>
<dbReference type="SUPFAM" id="SSF110857">
    <property type="entry name" value="Gamma-glutamyl cyclotransferase-like"/>
    <property type="match status" value="1"/>
</dbReference>
<comment type="caution">
    <text evidence="5">The sequence shown here is derived from an EMBL/GenBank/DDBJ whole genome shotgun (WGS) entry which is preliminary data.</text>
</comment>
<evidence type="ECO:0000256" key="1">
    <source>
        <dbReference type="ARBA" id="ARBA00008861"/>
    </source>
</evidence>
<dbReference type="EMBL" id="CM032187">
    <property type="protein sequence ID" value="KAG7089547.1"/>
    <property type="molecule type" value="Genomic_DNA"/>
</dbReference>
<evidence type="ECO:0000259" key="4">
    <source>
        <dbReference type="Pfam" id="PF06094"/>
    </source>
</evidence>
<dbReference type="RefSeq" id="XP_043006017.1">
    <property type="nucleotide sequence ID" value="XM_043156232.1"/>
</dbReference>
<keyword evidence="2" id="KW-0808">Transferase</keyword>
<dbReference type="Pfam" id="PF06094">
    <property type="entry name" value="GGACT"/>
    <property type="match status" value="1"/>
</dbReference>
<proteinExistence type="inferred from homology"/>
<dbReference type="Proteomes" id="UP001049176">
    <property type="component" value="Chromosome 7"/>
</dbReference>
<keyword evidence="6" id="KW-1185">Reference proteome</keyword>
<dbReference type="GeneID" id="66080295"/>
<dbReference type="InterPro" id="IPR045038">
    <property type="entry name" value="AIG2-like"/>
</dbReference>
<accession>A0A9P7RTU3</accession>
<evidence type="ECO:0000256" key="3">
    <source>
        <dbReference type="ARBA" id="ARBA00030602"/>
    </source>
</evidence>
<organism evidence="5 6">
    <name type="scientific">Marasmius oreades</name>
    <name type="common">fairy-ring Marasmius</name>
    <dbReference type="NCBI Taxonomy" id="181124"/>
    <lineage>
        <taxon>Eukaryota</taxon>
        <taxon>Fungi</taxon>
        <taxon>Dikarya</taxon>
        <taxon>Basidiomycota</taxon>
        <taxon>Agaricomycotina</taxon>
        <taxon>Agaricomycetes</taxon>
        <taxon>Agaricomycetidae</taxon>
        <taxon>Agaricales</taxon>
        <taxon>Marasmiineae</taxon>
        <taxon>Marasmiaceae</taxon>
        <taxon>Marasmius</taxon>
    </lineage>
</organism>
<evidence type="ECO:0000313" key="6">
    <source>
        <dbReference type="Proteomes" id="UP001049176"/>
    </source>
</evidence>
<dbReference type="OrthoDB" id="1044435at2759"/>
<dbReference type="KEGG" id="more:E1B28_011220"/>
<dbReference type="InterPro" id="IPR036568">
    <property type="entry name" value="GGCT-like_sf"/>
</dbReference>
<reference evidence="5" key="1">
    <citation type="journal article" date="2021" name="Genome Biol. Evol.">
        <title>The assembled and annotated genome of the fairy-ring fungus Marasmius oreades.</title>
        <authorList>
            <person name="Hiltunen M."/>
            <person name="Ament-Velasquez S.L."/>
            <person name="Johannesson H."/>
        </authorList>
    </citation>
    <scope>NUCLEOTIDE SEQUENCE</scope>
    <source>
        <strain evidence="5">03SP1</strain>
    </source>
</reference>
<protein>
    <recommendedName>
        <fullName evidence="3">Putative gamma-glutamylcyclotransferase</fullName>
    </recommendedName>
</protein>
<dbReference type="AlphaFoldDB" id="A0A9P7RTU3"/>
<dbReference type="PANTHER" id="PTHR31544">
    <property type="entry name" value="AIG2-LIKE PROTEIN D"/>
    <property type="match status" value="1"/>
</dbReference>
<dbReference type="Gene3D" id="3.10.490.10">
    <property type="entry name" value="Gamma-glutamyl cyclotransferase-like"/>
    <property type="match status" value="1"/>
</dbReference>